<dbReference type="InterPro" id="IPR033379">
    <property type="entry name" value="Acid_Pase_AS"/>
</dbReference>
<reference evidence="2 3" key="1">
    <citation type="journal article" date="2011" name="Stand. Genomic Sci.">
        <title>Complete genome of the onion pathogen Enterobacter cloacae EcWSU1.</title>
        <authorList>
            <person name="Humann J.L."/>
            <person name="Wildung M."/>
            <person name="Cheng C.H."/>
            <person name="Lee T."/>
            <person name="Stewart J.E."/>
            <person name="Drew J.C."/>
            <person name="Triplett E.W."/>
            <person name="Main D."/>
            <person name="Schroeder B.K."/>
        </authorList>
    </citation>
    <scope>NUCLEOTIDE SEQUENCE [LARGE SCALE GENOMIC DNA]</scope>
    <source>
        <strain evidence="2 3">EcWSU1</strain>
    </source>
</reference>
<dbReference type="InterPro" id="IPR000560">
    <property type="entry name" value="His_Pase_clade-2"/>
</dbReference>
<gene>
    <name evidence="2" type="primary">agp</name>
    <name evidence="2" type="ORF">EcWSU1_01598</name>
</gene>
<dbReference type="Pfam" id="PF00328">
    <property type="entry name" value="His_Phos_2"/>
    <property type="match status" value="1"/>
</dbReference>
<name>G8LIM5_9ENTR</name>
<dbReference type="EMBL" id="CP002886">
    <property type="protein sequence ID" value="AEW73037.1"/>
    <property type="molecule type" value="Genomic_DNA"/>
</dbReference>
<evidence type="ECO:0000313" key="3">
    <source>
        <dbReference type="Proteomes" id="UP000007838"/>
    </source>
</evidence>
<proteinExistence type="inferred from homology"/>
<organism evidence="2 3">
    <name type="scientific">Enterobacter ludwigii</name>
    <dbReference type="NCBI Taxonomy" id="299767"/>
    <lineage>
        <taxon>Bacteria</taxon>
        <taxon>Pseudomonadati</taxon>
        <taxon>Pseudomonadota</taxon>
        <taxon>Gammaproteobacteria</taxon>
        <taxon>Enterobacterales</taxon>
        <taxon>Enterobacteriaceae</taxon>
        <taxon>Enterobacter</taxon>
        <taxon>Enterobacter cloacae complex</taxon>
    </lineage>
</organism>
<evidence type="ECO:0000313" key="2">
    <source>
        <dbReference type="EMBL" id="AEW73037.1"/>
    </source>
</evidence>
<dbReference type="PANTHER" id="PTHR11567:SF135">
    <property type="entry name" value="GLUCOSE-1-PHOSPHATASE"/>
    <property type="match status" value="1"/>
</dbReference>
<protein>
    <submittedName>
        <fullName evidence="2">Glucose-1-phosphatase</fullName>
    </submittedName>
</protein>
<dbReference type="InterPro" id="IPR029033">
    <property type="entry name" value="His_PPase_superfam"/>
</dbReference>
<dbReference type="PROSITE" id="PS00616">
    <property type="entry name" value="HIS_ACID_PHOSPHAT_1"/>
    <property type="match status" value="1"/>
</dbReference>
<sequence>MRNASRKIVTNLSHSLRHFKTSEELGMRKALLALAIAGSIAVTSGVQAQETPEGYQLEQVLIMSRHNLRAPLANNGSVLEQSTPKQWPEWEVPGGQLTTKGGVLEVYMGHYMREWLAQQGMVKTGECPAADSVYAYANSLQRTVATAQFFITGAFPGCDVPVHHQEKMGTMDPTFNPVITDNSPEFREKALKAMETERQKMQLGESYKLLEQMTNYADSPSCKEKNVCSLAEAKDTFSADYEKEPGVSGPLKVGNSLVDAFTLQYYEGFPADQVAWGEIKTDQQWRVLSQLKNGYQDSLFTSTEVAQNVAKPLVKYIDQALVTGQAKAPKITLLVGHDSNIASLLTALDFKPYQLHDQHERTPIGGKIVFQRWHDKSANQELMKIEYVYQSADQLRNASVLSLDAPAQRVTLELKGCPVDANGFCPIDKFNAVMNNAAK</sequence>
<dbReference type="NCBIfam" id="NF007553">
    <property type="entry name" value="PRK10173.1"/>
    <property type="match status" value="1"/>
</dbReference>
<dbReference type="SUPFAM" id="SSF53254">
    <property type="entry name" value="Phosphoglycerate mutase-like"/>
    <property type="match status" value="1"/>
</dbReference>
<dbReference type="InterPro" id="IPR050645">
    <property type="entry name" value="Histidine_acid_phosphatase"/>
</dbReference>
<evidence type="ECO:0000256" key="1">
    <source>
        <dbReference type="ARBA" id="ARBA00005375"/>
    </source>
</evidence>
<dbReference type="AlphaFoldDB" id="G8LIM5"/>
<dbReference type="Proteomes" id="UP000007838">
    <property type="component" value="Chromosome"/>
</dbReference>
<dbReference type="GO" id="GO:0050308">
    <property type="term" value="F:sugar-phosphatase activity"/>
    <property type="evidence" value="ECO:0007669"/>
    <property type="project" value="TreeGrafter"/>
</dbReference>
<dbReference type="eggNOG" id="ENOG502Z7K9">
    <property type="taxonomic scope" value="Bacteria"/>
</dbReference>
<dbReference type="Gene3D" id="3.40.50.1240">
    <property type="entry name" value="Phosphoglycerate mutase-like"/>
    <property type="match status" value="2"/>
</dbReference>
<accession>G8LIM5</accession>
<comment type="similarity">
    <text evidence="1">Belongs to the histidine acid phosphatase family.</text>
</comment>
<dbReference type="PROSITE" id="PS00778">
    <property type="entry name" value="HIS_ACID_PHOSPHAT_2"/>
    <property type="match status" value="1"/>
</dbReference>
<dbReference type="CDD" id="cd07061">
    <property type="entry name" value="HP_HAP_like"/>
    <property type="match status" value="1"/>
</dbReference>
<dbReference type="PANTHER" id="PTHR11567">
    <property type="entry name" value="ACID PHOSPHATASE-RELATED"/>
    <property type="match status" value="1"/>
</dbReference>
<dbReference type="HOGENOM" id="CLU_030561_2_1_6"/>
<dbReference type="KEGG" id="eec:EcWSU1_01598"/>
<dbReference type="GO" id="GO:0030288">
    <property type="term" value="C:outer membrane-bounded periplasmic space"/>
    <property type="evidence" value="ECO:0007669"/>
    <property type="project" value="TreeGrafter"/>
</dbReference>